<sequence length="1056" mass="116243">MNRFKEISMGIAAMLIVPAININASPNNIAGKPASPTTEVTQQQKQITVKGKVTDSADEPLAGASVQILGTNQGVITNADGDYTITAKQGATLQFSYIGCKPQSVKATKAQINVQMEEDANMLNEVVVTEFGLKRVQRGIGSSVQKVTADEIAESGRDNFITALQGRVSGMNVVSSSGAPGASTQVTLRSITSLSGSNQPLYVVDGIPMNNSSFSASSGMAVEDVYSSRTLDFSSRGNDFNPEDIESITVLKGAAAAALYGSNASNGAIIITTKKGTAGKGKVSYSNRFRWDTSYGLPDPQTKYSNGNYGVTNYYNTARFGGLYPEGTKLYNNLDQILQTGFTQVHNVSVETGTEKLTMRASASFTDQTGTIKNTDYQRSNFSLSGKADITKWMRFESSMQYASTQNNKMPKGTSGPLYYALRWPLVDDMSNYLDPDLVHMRYPYPYVDGDMYNPLFLMNNNKYYDESDRIIGNVTGIIQPNSHFFLRAQYGWDIGTQTFETSEHPLWAKNNYDIQPGRGGVYNLVKENFSDLSMNMLAGWNDKFFDGKLAVTAQVGYHQVENKITRLSSYGKNYIVWDMASINNVDAATIVSKKRSTIRRIQAISAQAEFGWDNMAFLTLRGRNDWASTLPTDNRSYFYPALEASFVLTELPIFKGNEAINYLKLRGAIAQVGKDTSPLSINPELQATELRGGGYKYGYTGPNSKLKPEMTTSYEIGAEGRFLNDRIVADFTYFRTRCTDQIVTGFRLSYATGFVLNTRNLGDFKTWGWEGHIDGDIIHNYNGWRWNVGVNLSHTGSKTISLPMAEYYDTYTNGNTAGIRLGTMVGDPVTSIHGLDFERNDKGEVLIDPSTGAPRVSAEWTHIGDREPKLRFGFSTEVTFKRQWRLYAMFSGKFKSTVINGTGRYLAQNGMDWDSVKKREQGSVIIPGVLKDGNENSENPTPNNIAITYGNYGGTIYAGSARDWVQANVNYLRMSEIRLSYTFTEKLLRKITNGLISYAQIYVSGNDLLTITNYNGLDAVGNTMSASAGGVGGEGYDTWGLPSPRGITCGLSVQF</sequence>
<evidence type="ECO:0000256" key="3">
    <source>
        <dbReference type="ARBA" id="ARBA00022452"/>
    </source>
</evidence>
<keyword evidence="3 10" id="KW-1134">Transmembrane beta strand</keyword>
<dbReference type="GO" id="GO:0015344">
    <property type="term" value="F:siderophore uptake transmembrane transporter activity"/>
    <property type="evidence" value="ECO:0007669"/>
    <property type="project" value="TreeGrafter"/>
</dbReference>
<evidence type="ECO:0000256" key="2">
    <source>
        <dbReference type="ARBA" id="ARBA00022448"/>
    </source>
</evidence>
<dbReference type="InterPro" id="IPR023996">
    <property type="entry name" value="TonB-dep_OMP_SusC/RagA"/>
</dbReference>
<dbReference type="PANTHER" id="PTHR30069:SF29">
    <property type="entry name" value="HEMOGLOBIN AND HEMOGLOBIN-HAPTOGLOBIN-BINDING PROTEIN 1-RELATED"/>
    <property type="match status" value="1"/>
</dbReference>
<dbReference type="GO" id="GO:0009279">
    <property type="term" value="C:cell outer membrane"/>
    <property type="evidence" value="ECO:0007669"/>
    <property type="project" value="UniProtKB-SubCell"/>
</dbReference>
<dbReference type="NCBIfam" id="TIGR04056">
    <property type="entry name" value="OMP_RagA_SusC"/>
    <property type="match status" value="1"/>
</dbReference>
<evidence type="ECO:0000256" key="7">
    <source>
        <dbReference type="ARBA" id="ARBA00023136"/>
    </source>
</evidence>
<keyword evidence="16" id="KW-1185">Reference proteome</keyword>
<dbReference type="NCBIfam" id="TIGR04057">
    <property type="entry name" value="SusC_RagA_signa"/>
    <property type="match status" value="1"/>
</dbReference>
<evidence type="ECO:0000256" key="8">
    <source>
        <dbReference type="ARBA" id="ARBA00023170"/>
    </source>
</evidence>
<evidence type="ECO:0000256" key="4">
    <source>
        <dbReference type="ARBA" id="ARBA00022692"/>
    </source>
</evidence>
<reference evidence="16" key="1">
    <citation type="submission" date="2016-11" db="EMBL/GenBank/DDBJ databases">
        <authorList>
            <person name="Varghese N."/>
            <person name="Submissions S."/>
        </authorList>
    </citation>
    <scope>NUCLEOTIDE SEQUENCE [LARGE SCALE GENOMIC DNA]</scope>
    <source>
        <strain evidence="16">DSM 26884</strain>
    </source>
</reference>
<feature type="domain" description="TonB-dependent receptor plug" evidence="14">
    <location>
        <begin position="138"/>
        <end position="268"/>
    </location>
</feature>
<evidence type="ECO:0000259" key="14">
    <source>
        <dbReference type="Pfam" id="PF07715"/>
    </source>
</evidence>
<dbReference type="Gene3D" id="2.170.130.10">
    <property type="entry name" value="TonB-dependent receptor, plug domain"/>
    <property type="match status" value="1"/>
</dbReference>
<name>A0A1M6DQ01_9BACE</name>
<dbReference type="InterPro" id="IPR012910">
    <property type="entry name" value="Plug_dom"/>
</dbReference>
<evidence type="ECO:0000313" key="15">
    <source>
        <dbReference type="EMBL" id="SHI75229.1"/>
    </source>
</evidence>
<dbReference type="GO" id="GO:0044718">
    <property type="term" value="P:siderophore transmembrane transport"/>
    <property type="evidence" value="ECO:0007669"/>
    <property type="project" value="TreeGrafter"/>
</dbReference>
<dbReference type="EMBL" id="FQZN01000007">
    <property type="protein sequence ID" value="SHI75229.1"/>
    <property type="molecule type" value="Genomic_DNA"/>
</dbReference>
<dbReference type="SUPFAM" id="SSF49464">
    <property type="entry name" value="Carboxypeptidase regulatory domain-like"/>
    <property type="match status" value="1"/>
</dbReference>
<evidence type="ECO:0000256" key="5">
    <source>
        <dbReference type="ARBA" id="ARBA00022729"/>
    </source>
</evidence>
<feature type="signal peptide" evidence="12">
    <location>
        <begin position="1"/>
        <end position="24"/>
    </location>
</feature>
<dbReference type="AlphaFoldDB" id="A0A1M6DQ01"/>
<dbReference type="Proteomes" id="UP000184192">
    <property type="component" value="Unassembled WGS sequence"/>
</dbReference>
<gene>
    <name evidence="15" type="ORF">SAMN05444350_10752</name>
</gene>
<evidence type="ECO:0000259" key="13">
    <source>
        <dbReference type="Pfam" id="PF00593"/>
    </source>
</evidence>
<protein>
    <submittedName>
        <fullName evidence="15">TonB-linked outer membrane protein, SusC/RagA family</fullName>
    </submittedName>
</protein>
<accession>A0A1M6DQ01</accession>
<dbReference type="GeneID" id="92711604"/>
<dbReference type="InterPro" id="IPR023997">
    <property type="entry name" value="TonB-dep_OMP_SusC/RagA_CS"/>
</dbReference>
<keyword evidence="2 10" id="KW-0813">Transport</keyword>
<evidence type="ECO:0000313" key="16">
    <source>
        <dbReference type="Proteomes" id="UP000184192"/>
    </source>
</evidence>
<evidence type="ECO:0000256" key="1">
    <source>
        <dbReference type="ARBA" id="ARBA00004571"/>
    </source>
</evidence>
<dbReference type="Pfam" id="PF13715">
    <property type="entry name" value="CarbopepD_reg_2"/>
    <property type="match status" value="1"/>
</dbReference>
<dbReference type="InterPro" id="IPR037066">
    <property type="entry name" value="Plug_dom_sf"/>
</dbReference>
<feature type="domain" description="TonB-dependent receptor-like beta-barrel" evidence="13">
    <location>
        <begin position="438"/>
        <end position="886"/>
    </location>
</feature>
<evidence type="ECO:0000256" key="9">
    <source>
        <dbReference type="ARBA" id="ARBA00023237"/>
    </source>
</evidence>
<keyword evidence="9 10" id="KW-0998">Cell outer membrane</keyword>
<dbReference type="InterPro" id="IPR000531">
    <property type="entry name" value="Beta-barrel_TonB"/>
</dbReference>
<keyword evidence="7 10" id="KW-0472">Membrane</keyword>
<dbReference type="Pfam" id="PF00593">
    <property type="entry name" value="TonB_dep_Rec_b-barrel"/>
    <property type="match status" value="1"/>
</dbReference>
<dbReference type="PANTHER" id="PTHR30069">
    <property type="entry name" value="TONB-DEPENDENT OUTER MEMBRANE RECEPTOR"/>
    <property type="match status" value="1"/>
</dbReference>
<evidence type="ECO:0000256" key="6">
    <source>
        <dbReference type="ARBA" id="ARBA00023077"/>
    </source>
</evidence>
<dbReference type="PROSITE" id="PS52016">
    <property type="entry name" value="TONB_DEPENDENT_REC_3"/>
    <property type="match status" value="1"/>
</dbReference>
<evidence type="ECO:0000256" key="12">
    <source>
        <dbReference type="SAM" id="SignalP"/>
    </source>
</evidence>
<dbReference type="InterPro" id="IPR036942">
    <property type="entry name" value="Beta-barrel_TonB_sf"/>
</dbReference>
<dbReference type="SUPFAM" id="SSF56935">
    <property type="entry name" value="Porins"/>
    <property type="match status" value="1"/>
</dbReference>
<dbReference type="Pfam" id="PF07715">
    <property type="entry name" value="Plug"/>
    <property type="match status" value="1"/>
</dbReference>
<dbReference type="Gene3D" id="2.60.40.1120">
    <property type="entry name" value="Carboxypeptidase-like, regulatory domain"/>
    <property type="match status" value="1"/>
</dbReference>
<evidence type="ECO:0000256" key="11">
    <source>
        <dbReference type="RuleBase" id="RU003357"/>
    </source>
</evidence>
<evidence type="ECO:0000256" key="10">
    <source>
        <dbReference type="PROSITE-ProRule" id="PRU01360"/>
    </source>
</evidence>
<organism evidence="15 16">
    <name type="scientific">Bacteroides stercorirosoris</name>
    <dbReference type="NCBI Taxonomy" id="871324"/>
    <lineage>
        <taxon>Bacteria</taxon>
        <taxon>Pseudomonadati</taxon>
        <taxon>Bacteroidota</taxon>
        <taxon>Bacteroidia</taxon>
        <taxon>Bacteroidales</taxon>
        <taxon>Bacteroidaceae</taxon>
        <taxon>Bacteroides</taxon>
    </lineage>
</organism>
<dbReference type="Gene3D" id="2.40.170.20">
    <property type="entry name" value="TonB-dependent receptor, beta-barrel domain"/>
    <property type="match status" value="1"/>
</dbReference>
<feature type="chain" id="PRO_5009916791" evidence="12">
    <location>
        <begin position="25"/>
        <end position="1056"/>
    </location>
</feature>
<keyword evidence="8" id="KW-0675">Receptor</keyword>
<keyword evidence="6 11" id="KW-0798">TonB box</keyword>
<comment type="similarity">
    <text evidence="10 11">Belongs to the TonB-dependent receptor family.</text>
</comment>
<dbReference type="RefSeq" id="WP_034524531.1">
    <property type="nucleotide sequence ID" value="NZ_FQZN01000007.1"/>
</dbReference>
<dbReference type="eggNOG" id="COG4771">
    <property type="taxonomic scope" value="Bacteria"/>
</dbReference>
<proteinExistence type="inferred from homology"/>
<keyword evidence="4 10" id="KW-0812">Transmembrane</keyword>
<dbReference type="InterPro" id="IPR039426">
    <property type="entry name" value="TonB-dep_rcpt-like"/>
</dbReference>
<keyword evidence="5 12" id="KW-0732">Signal</keyword>
<comment type="subcellular location">
    <subcellularLocation>
        <location evidence="1 10">Cell outer membrane</location>
        <topology evidence="1 10">Multi-pass membrane protein</topology>
    </subcellularLocation>
</comment>
<dbReference type="InterPro" id="IPR008969">
    <property type="entry name" value="CarboxyPept-like_regulatory"/>
</dbReference>